<evidence type="ECO:0000313" key="1">
    <source>
        <dbReference type="EMBL" id="ASN27345.1"/>
    </source>
</evidence>
<dbReference type="Proteomes" id="UP000031501">
    <property type="component" value="Chromosome"/>
</dbReference>
<protein>
    <submittedName>
        <fullName evidence="1">Uncharacterized protein</fullName>
    </submittedName>
</protein>
<dbReference type="RefSeq" id="WP_043434790.1">
    <property type="nucleotide sequence ID" value="NZ_CP021080.1"/>
</dbReference>
<proteinExistence type="predicted"/>
<dbReference type="STRING" id="1355015.LK06_027480"/>
<reference evidence="1 2" key="1">
    <citation type="submission" date="2017-07" db="EMBL/GenBank/DDBJ databases">
        <title>Genome sequence of Streptomyces pluripotens MUSC 137T.</title>
        <authorList>
            <person name="Ser H.-L."/>
            <person name="Lee L.-H."/>
        </authorList>
    </citation>
    <scope>NUCLEOTIDE SEQUENCE [LARGE SCALE GENOMIC DNA]</scope>
    <source>
        <strain evidence="1 2">MUSC 137</strain>
    </source>
</reference>
<name>A0A221P6E4_9ACTN</name>
<evidence type="ECO:0000313" key="2">
    <source>
        <dbReference type="Proteomes" id="UP000031501"/>
    </source>
</evidence>
<dbReference type="EMBL" id="CP022433">
    <property type="protein sequence ID" value="ASN27345.1"/>
    <property type="molecule type" value="Genomic_DNA"/>
</dbReference>
<dbReference type="AlphaFoldDB" id="A0A221P6E4"/>
<dbReference type="KEGG" id="splu:LK06_027480"/>
<gene>
    <name evidence="1" type="ORF">LK07_28650</name>
</gene>
<sequence>MIRESLHRRPFGRETDVIADCCAGPEAVRRDVPGVNPALSGTTVAPDAAWPAEAVRVVKR</sequence>
<keyword evidence="2" id="KW-1185">Reference proteome</keyword>
<accession>A0A221P6E4</accession>
<organism evidence="1 2">
    <name type="scientific">Streptomyces pluripotens</name>
    <dbReference type="NCBI Taxonomy" id="1355015"/>
    <lineage>
        <taxon>Bacteria</taxon>
        <taxon>Bacillati</taxon>
        <taxon>Actinomycetota</taxon>
        <taxon>Actinomycetes</taxon>
        <taxon>Kitasatosporales</taxon>
        <taxon>Streptomycetaceae</taxon>
        <taxon>Streptomyces</taxon>
    </lineage>
</organism>